<sequence>MHRSDDHVAREYAQAPRPAPIRLGMTRLANHDDEIFNSWRDQEEFASAEFFPVPPILPDPARRPDFAKVARLANQLKRGISDTLPFYDLAMVALDLLHAFRAMVMSQMQWQDYREALRRPARRADGLALVDGIPKRVILVLVLVDGTLKRVILVLVLVNGILKRVLLVPVRLQDGKIQVRGLPRGAIDLEPARCRNATRSISSPRQLCLNSRNSRIFPPSQCPRRKASRRTRRMLITP</sequence>
<comment type="caution">
    <text evidence="1">The sequence shown here is derived from an EMBL/GenBank/DDBJ whole genome shotgun (WGS) entry which is preliminary data.</text>
</comment>
<dbReference type="VEuPathDB" id="FungiDB:AeMF1_014007"/>
<keyword evidence="2" id="KW-1185">Reference proteome</keyword>
<dbReference type="AlphaFoldDB" id="A0A6G0W3G6"/>
<proteinExistence type="predicted"/>
<reference evidence="1 2" key="1">
    <citation type="submission" date="2019-07" db="EMBL/GenBank/DDBJ databases">
        <title>Genomics analysis of Aphanomyces spp. identifies a new class of oomycete effector associated with host adaptation.</title>
        <authorList>
            <person name="Gaulin E."/>
        </authorList>
    </citation>
    <scope>NUCLEOTIDE SEQUENCE [LARGE SCALE GENOMIC DNA]</scope>
    <source>
        <strain evidence="1 2">ATCC 201684</strain>
    </source>
</reference>
<evidence type="ECO:0000313" key="2">
    <source>
        <dbReference type="Proteomes" id="UP000481153"/>
    </source>
</evidence>
<evidence type="ECO:0000313" key="1">
    <source>
        <dbReference type="EMBL" id="KAF0721646.1"/>
    </source>
</evidence>
<gene>
    <name evidence="1" type="ORF">Ae201684_019018</name>
</gene>
<protein>
    <submittedName>
        <fullName evidence="1">Uncharacterized protein</fullName>
    </submittedName>
</protein>
<organism evidence="1 2">
    <name type="scientific">Aphanomyces euteiches</name>
    <dbReference type="NCBI Taxonomy" id="100861"/>
    <lineage>
        <taxon>Eukaryota</taxon>
        <taxon>Sar</taxon>
        <taxon>Stramenopiles</taxon>
        <taxon>Oomycota</taxon>
        <taxon>Saprolegniomycetes</taxon>
        <taxon>Saprolegniales</taxon>
        <taxon>Verrucalvaceae</taxon>
        <taxon>Aphanomyces</taxon>
    </lineage>
</organism>
<accession>A0A6G0W3G6</accession>
<dbReference type="Proteomes" id="UP000481153">
    <property type="component" value="Unassembled WGS sequence"/>
</dbReference>
<dbReference type="EMBL" id="VJMJ01000375">
    <property type="protein sequence ID" value="KAF0721646.1"/>
    <property type="molecule type" value="Genomic_DNA"/>
</dbReference>
<dbReference type="VEuPathDB" id="FungiDB:AeMF1_014008"/>
<name>A0A6G0W3G6_9STRA</name>